<evidence type="ECO:0000313" key="9">
    <source>
        <dbReference type="EMBL" id="QIH73390.1"/>
    </source>
</evidence>
<gene>
    <name evidence="10" type="primary">pdtaS_1</name>
    <name evidence="10" type="ORF">BREV_BREV_00972</name>
    <name evidence="9" type="ORF">GYM46_10780</name>
</gene>
<dbReference type="GO" id="GO:0005524">
    <property type="term" value="F:ATP binding"/>
    <property type="evidence" value="ECO:0007669"/>
    <property type="project" value="UniProtKB-KW"/>
</dbReference>
<dbReference type="EMBL" id="CP048751">
    <property type="protein sequence ID" value="QIH73390.1"/>
    <property type="molecule type" value="Genomic_DNA"/>
</dbReference>
<dbReference type="RefSeq" id="WP_008262781.1">
    <property type="nucleotide sequence ID" value="NZ_CP048751.1"/>
</dbReference>
<keyword evidence="3" id="KW-0597">Phosphoprotein</keyword>
<name>A0A6G7EIU0_9CAUL</name>
<reference evidence="10 11" key="1">
    <citation type="submission" date="2018-11" db="EMBL/GenBank/DDBJ databases">
        <authorList>
            <person name="Peiro R."/>
            <person name="Begona"/>
            <person name="Cbmso G."/>
            <person name="Lopez M."/>
            <person name="Gonzalez S."/>
            <person name="Sacristan E."/>
            <person name="Castillo E."/>
        </authorList>
    </citation>
    <scope>NUCLEOTIDE SEQUENCE [LARGE SCALE GENOMIC DNA]</scope>
    <source>
        <strain evidence="10">Brev_genome</strain>
    </source>
</reference>
<evidence type="ECO:0000256" key="4">
    <source>
        <dbReference type="ARBA" id="ARBA00022679"/>
    </source>
</evidence>
<evidence type="ECO:0000256" key="1">
    <source>
        <dbReference type="ARBA" id="ARBA00000085"/>
    </source>
</evidence>
<dbReference type="SUPFAM" id="SSF55874">
    <property type="entry name" value="ATPase domain of HSP90 chaperone/DNA topoisomerase II/histidine kinase"/>
    <property type="match status" value="1"/>
</dbReference>
<dbReference type="InterPro" id="IPR035965">
    <property type="entry name" value="PAS-like_dom_sf"/>
</dbReference>
<keyword evidence="4" id="KW-0808">Transferase</keyword>
<evidence type="ECO:0000256" key="5">
    <source>
        <dbReference type="ARBA" id="ARBA00022741"/>
    </source>
</evidence>
<proteinExistence type="predicted"/>
<keyword evidence="11" id="KW-1185">Reference proteome</keyword>
<evidence type="ECO:0000256" key="3">
    <source>
        <dbReference type="ARBA" id="ARBA00022553"/>
    </source>
</evidence>
<dbReference type="SUPFAM" id="SSF55785">
    <property type="entry name" value="PYP-like sensor domain (PAS domain)"/>
    <property type="match status" value="1"/>
</dbReference>
<dbReference type="Pfam" id="PF02518">
    <property type="entry name" value="HATPase_c"/>
    <property type="match status" value="1"/>
</dbReference>
<reference evidence="9 12" key="2">
    <citation type="submission" date="2020-01" db="EMBL/GenBank/DDBJ databases">
        <authorList>
            <person name="Wang S."/>
        </authorList>
    </citation>
    <scope>NUCLEOTIDE SEQUENCE [LARGE SCALE GENOMIC DNA]</scope>
    <source>
        <strain evidence="9 12">D151-2-6</strain>
    </source>
</reference>
<evidence type="ECO:0000313" key="12">
    <source>
        <dbReference type="Proteomes" id="UP000501325"/>
    </source>
</evidence>
<organism evidence="10 11">
    <name type="scientific">Brevundimonas mediterranea</name>
    <dbReference type="NCBI Taxonomy" id="74329"/>
    <lineage>
        <taxon>Bacteria</taxon>
        <taxon>Pseudomonadati</taxon>
        <taxon>Pseudomonadota</taxon>
        <taxon>Alphaproteobacteria</taxon>
        <taxon>Caulobacterales</taxon>
        <taxon>Caulobacteraceae</taxon>
        <taxon>Brevundimonas</taxon>
    </lineage>
</organism>
<evidence type="ECO:0000313" key="11">
    <source>
        <dbReference type="Proteomes" id="UP000289220"/>
    </source>
</evidence>
<protein>
    <recommendedName>
        <fullName evidence="2">histidine kinase</fullName>
        <ecNumber evidence="2">2.7.13.3</ecNumber>
    </recommendedName>
</protein>
<dbReference type="PROSITE" id="PS50109">
    <property type="entry name" value="HIS_KIN"/>
    <property type="match status" value="1"/>
</dbReference>
<dbReference type="AlphaFoldDB" id="A0A6G7EIU0"/>
<dbReference type="PANTHER" id="PTHR41523:SF8">
    <property type="entry name" value="ETHYLENE RESPONSE SENSOR PROTEIN"/>
    <property type="match status" value="1"/>
</dbReference>
<dbReference type="SMART" id="SM00387">
    <property type="entry name" value="HATPase_c"/>
    <property type="match status" value="1"/>
</dbReference>
<comment type="catalytic activity">
    <reaction evidence="1">
        <text>ATP + protein L-histidine = ADP + protein N-phospho-L-histidine.</text>
        <dbReference type="EC" id="2.7.13.3"/>
    </reaction>
</comment>
<evidence type="ECO:0000259" key="8">
    <source>
        <dbReference type="PROSITE" id="PS50109"/>
    </source>
</evidence>
<dbReference type="InterPro" id="IPR003594">
    <property type="entry name" value="HATPase_dom"/>
</dbReference>
<sequence>MSTTPLATSSDIALNLALSLISASVAPVLLLDGDLSVVAASQSFLETFDIGTDRVAGVKMADLGGGEWNTPSLWALLKATAYGQAAIPAYEMDLASPSGSRRLVLNAQRLVYGDGQGVRLLLSIQDVTEQRDRAQQKDDLIRDKAVLIEEMRHRIANSLQIIASILLQGVRKLSSDESRDYLRDAHQRIMSVAAVQRQLSGAELGDVDLRDYLTDLCRSIGDSMIRDHDRLTLSATIDDTLVSSGKAVSLGLIVTELLINAIKHAFPKQRPGRITLDYRSQGEGWTLTVRDDGVGLPPDPSIAKPGLGAGIIRALAQQLGAVIVITDAEPGVRVSIVCAPPPLHTS</sequence>
<dbReference type="KEGG" id="bmed:GYM46_10780"/>
<feature type="domain" description="Histidine kinase" evidence="8">
    <location>
        <begin position="150"/>
        <end position="342"/>
    </location>
</feature>
<dbReference type="Gene3D" id="3.30.565.10">
    <property type="entry name" value="Histidine kinase-like ATPase, C-terminal domain"/>
    <property type="match status" value="1"/>
</dbReference>
<dbReference type="Proteomes" id="UP000501325">
    <property type="component" value="Chromosome"/>
</dbReference>
<dbReference type="InterPro" id="IPR005467">
    <property type="entry name" value="His_kinase_dom"/>
</dbReference>
<dbReference type="EC" id="2.7.13.3" evidence="2"/>
<keyword evidence="6 10" id="KW-0418">Kinase</keyword>
<evidence type="ECO:0000256" key="2">
    <source>
        <dbReference type="ARBA" id="ARBA00012438"/>
    </source>
</evidence>
<dbReference type="Pfam" id="PF07568">
    <property type="entry name" value="HisKA_2"/>
    <property type="match status" value="1"/>
</dbReference>
<dbReference type="EMBL" id="UXHF01000013">
    <property type="protein sequence ID" value="VDC49037.1"/>
    <property type="molecule type" value="Genomic_DNA"/>
</dbReference>
<evidence type="ECO:0000313" key="10">
    <source>
        <dbReference type="EMBL" id="VDC49037.1"/>
    </source>
</evidence>
<dbReference type="PANTHER" id="PTHR41523">
    <property type="entry name" value="TWO-COMPONENT SYSTEM SENSOR PROTEIN"/>
    <property type="match status" value="1"/>
</dbReference>
<keyword evidence="7" id="KW-0067">ATP-binding</keyword>
<dbReference type="GO" id="GO:0004673">
    <property type="term" value="F:protein histidine kinase activity"/>
    <property type="evidence" value="ECO:0007669"/>
    <property type="project" value="UniProtKB-EC"/>
</dbReference>
<dbReference type="InterPro" id="IPR011495">
    <property type="entry name" value="Sig_transdc_His_kin_sub2_dim/P"/>
</dbReference>
<dbReference type="Gene3D" id="3.30.450.20">
    <property type="entry name" value="PAS domain"/>
    <property type="match status" value="1"/>
</dbReference>
<evidence type="ECO:0000256" key="6">
    <source>
        <dbReference type="ARBA" id="ARBA00022777"/>
    </source>
</evidence>
<evidence type="ECO:0000256" key="7">
    <source>
        <dbReference type="ARBA" id="ARBA00022840"/>
    </source>
</evidence>
<accession>A0A6G7EIU0</accession>
<dbReference type="InterPro" id="IPR036890">
    <property type="entry name" value="HATPase_C_sf"/>
</dbReference>
<keyword evidence="5" id="KW-0547">Nucleotide-binding</keyword>
<dbReference type="Proteomes" id="UP000289220">
    <property type="component" value="Unassembled WGS sequence"/>
</dbReference>